<evidence type="ECO:0000313" key="2">
    <source>
        <dbReference type="EMBL" id="KAH3693425.1"/>
    </source>
</evidence>
<accession>A0A9D3Y532</accession>
<keyword evidence="4" id="KW-1185">Reference proteome</keyword>
<gene>
    <name evidence="2" type="ORF">DPMN_080857</name>
    <name evidence="3" type="ORF">DPMN_142780</name>
</gene>
<sequence>MYFIYARSHADDTSVGDGSSGSVSGQASPDENEISTNNKQEDHDSPVSLHC</sequence>
<organism evidence="2 4">
    <name type="scientific">Dreissena polymorpha</name>
    <name type="common">Zebra mussel</name>
    <name type="synonym">Mytilus polymorpha</name>
    <dbReference type="NCBI Taxonomy" id="45954"/>
    <lineage>
        <taxon>Eukaryota</taxon>
        <taxon>Metazoa</taxon>
        <taxon>Spiralia</taxon>
        <taxon>Lophotrochozoa</taxon>
        <taxon>Mollusca</taxon>
        <taxon>Bivalvia</taxon>
        <taxon>Autobranchia</taxon>
        <taxon>Heteroconchia</taxon>
        <taxon>Euheterodonta</taxon>
        <taxon>Imparidentia</taxon>
        <taxon>Neoheterodontei</taxon>
        <taxon>Myida</taxon>
        <taxon>Dreissenoidea</taxon>
        <taxon>Dreissenidae</taxon>
        <taxon>Dreissena</taxon>
    </lineage>
</organism>
<feature type="compositionally biased region" description="Low complexity" evidence="1">
    <location>
        <begin position="13"/>
        <end position="25"/>
    </location>
</feature>
<protein>
    <submittedName>
        <fullName evidence="2">Uncharacterized protein</fullName>
    </submittedName>
</protein>
<reference evidence="2" key="1">
    <citation type="journal article" date="2019" name="bioRxiv">
        <title>The Genome of the Zebra Mussel, Dreissena polymorpha: A Resource for Invasive Species Research.</title>
        <authorList>
            <person name="McCartney M.A."/>
            <person name="Auch B."/>
            <person name="Kono T."/>
            <person name="Mallez S."/>
            <person name="Zhang Y."/>
            <person name="Obille A."/>
            <person name="Becker A."/>
            <person name="Abrahante J.E."/>
            <person name="Garbe J."/>
            <person name="Badalamenti J.P."/>
            <person name="Herman A."/>
            <person name="Mangelson H."/>
            <person name="Liachko I."/>
            <person name="Sullivan S."/>
            <person name="Sone E.D."/>
            <person name="Koren S."/>
            <person name="Silverstein K.A.T."/>
            <person name="Beckman K.B."/>
            <person name="Gohl D.M."/>
        </authorList>
    </citation>
    <scope>NUCLEOTIDE SEQUENCE</scope>
    <source>
        <strain evidence="2">Duluth1</strain>
        <tissue evidence="2">Whole animal</tissue>
    </source>
</reference>
<evidence type="ECO:0000313" key="3">
    <source>
        <dbReference type="EMBL" id="KAH3814285.1"/>
    </source>
</evidence>
<feature type="region of interest" description="Disordered" evidence="1">
    <location>
        <begin position="6"/>
        <end position="51"/>
    </location>
</feature>
<evidence type="ECO:0000256" key="1">
    <source>
        <dbReference type="SAM" id="MobiDB-lite"/>
    </source>
</evidence>
<dbReference type="Proteomes" id="UP000828390">
    <property type="component" value="Unassembled WGS sequence"/>
</dbReference>
<name>A0A9D3Y532_DREPO</name>
<reference evidence="2" key="2">
    <citation type="submission" date="2020-11" db="EMBL/GenBank/DDBJ databases">
        <authorList>
            <person name="McCartney M.A."/>
            <person name="Auch B."/>
            <person name="Kono T."/>
            <person name="Mallez S."/>
            <person name="Becker A."/>
            <person name="Gohl D.M."/>
            <person name="Silverstein K.A.T."/>
            <person name="Koren S."/>
            <person name="Bechman K.B."/>
            <person name="Herman A."/>
            <person name="Abrahante J.E."/>
            <person name="Garbe J."/>
        </authorList>
    </citation>
    <scope>NUCLEOTIDE SEQUENCE</scope>
    <source>
        <strain evidence="2">Duluth1</strain>
        <tissue evidence="2">Whole animal</tissue>
    </source>
</reference>
<proteinExistence type="predicted"/>
<dbReference type="AlphaFoldDB" id="A0A9D3Y532"/>
<dbReference type="EMBL" id="JAIWYP010000016">
    <property type="protein sequence ID" value="KAH3693425.1"/>
    <property type="molecule type" value="Genomic_DNA"/>
</dbReference>
<comment type="caution">
    <text evidence="2">The sequence shown here is derived from an EMBL/GenBank/DDBJ whole genome shotgun (WGS) entry which is preliminary data.</text>
</comment>
<feature type="compositionally biased region" description="Polar residues" evidence="1">
    <location>
        <begin position="26"/>
        <end position="38"/>
    </location>
</feature>
<dbReference type="EMBL" id="JAIWYP010000006">
    <property type="protein sequence ID" value="KAH3814285.1"/>
    <property type="molecule type" value="Genomic_DNA"/>
</dbReference>
<evidence type="ECO:0000313" key="4">
    <source>
        <dbReference type="Proteomes" id="UP000828390"/>
    </source>
</evidence>